<organism evidence="1 2">
    <name type="scientific">Pseudomonas synxantha</name>
    <dbReference type="NCBI Taxonomy" id="47883"/>
    <lineage>
        <taxon>Bacteria</taxon>
        <taxon>Pseudomonadati</taxon>
        <taxon>Pseudomonadota</taxon>
        <taxon>Gammaproteobacteria</taxon>
        <taxon>Pseudomonadales</taxon>
        <taxon>Pseudomonadaceae</taxon>
        <taxon>Pseudomonas</taxon>
    </lineage>
</organism>
<reference evidence="1 2" key="1">
    <citation type="journal article" date="2015" name="Genome Announc.">
        <title>Complete Genome Sequence of Biocontrol Strain Pseudomonas fluorescens LBUM223.</title>
        <authorList>
            <person name="Roquigny R."/>
            <person name="Arseneault T."/>
            <person name="Gadkar V.J."/>
            <person name="Novinscak A."/>
            <person name="Joly D.L."/>
            <person name="Filion M."/>
        </authorList>
    </citation>
    <scope>NUCLEOTIDE SEQUENCE [LARGE SCALE GENOMIC DNA]</scope>
    <source>
        <strain evidence="1 2">LBUM223</strain>
    </source>
</reference>
<dbReference type="Proteomes" id="UP000033099">
    <property type="component" value="Chromosome"/>
</dbReference>
<accession>A0AAU8TKB3</accession>
<dbReference type="EMBL" id="CP011117">
    <property type="protein sequence ID" value="AKA82863.1"/>
    <property type="molecule type" value="Genomic_DNA"/>
</dbReference>
<sequence length="37" mass="3969">MPGLNFLMGYDHASGRGLMLPNAAKKRNRAAIDQPVG</sequence>
<protein>
    <submittedName>
        <fullName evidence="1">Uncharacterized protein</fullName>
    </submittedName>
</protein>
<gene>
    <name evidence="1" type="ORF">VO64_2317</name>
</gene>
<dbReference type="AlphaFoldDB" id="A0AAU8TKB3"/>
<evidence type="ECO:0000313" key="1">
    <source>
        <dbReference type="EMBL" id="AKA82863.1"/>
    </source>
</evidence>
<dbReference type="KEGG" id="pfb:VO64_2317"/>
<proteinExistence type="predicted"/>
<evidence type="ECO:0000313" key="2">
    <source>
        <dbReference type="Proteomes" id="UP000033099"/>
    </source>
</evidence>
<name>A0AAU8TKB3_9PSED</name>